<evidence type="ECO:0000256" key="5">
    <source>
        <dbReference type="ARBA" id="ARBA00037026"/>
    </source>
</evidence>
<feature type="domain" description="A to I editase" evidence="12">
    <location>
        <begin position="64"/>
        <end position="379"/>
    </location>
</feature>
<evidence type="ECO:0000256" key="7">
    <source>
        <dbReference type="ARBA" id="ARBA00038326"/>
    </source>
</evidence>
<dbReference type="Pfam" id="PF02137">
    <property type="entry name" value="A_deamin"/>
    <property type="match status" value="1"/>
</dbReference>
<comment type="catalytic activity">
    <reaction evidence="11">
        <text>adenosine(37) in tRNA(Ala) + H2O + H(+) = inosine(37) in tRNA(Ala) + NH4(+)</text>
        <dbReference type="Rhea" id="RHEA:50968"/>
        <dbReference type="Rhea" id="RHEA-COMP:12855"/>
        <dbReference type="Rhea" id="RHEA-COMP:12856"/>
        <dbReference type="ChEBI" id="CHEBI:15377"/>
        <dbReference type="ChEBI" id="CHEBI:15378"/>
        <dbReference type="ChEBI" id="CHEBI:28938"/>
        <dbReference type="ChEBI" id="CHEBI:74411"/>
        <dbReference type="ChEBI" id="CHEBI:82852"/>
        <dbReference type="EC" id="3.5.4.34"/>
    </reaction>
</comment>
<comment type="cofactor">
    <cofactor evidence="5">
        <name>1D-myo-inositol hexakisphosphate</name>
        <dbReference type="ChEBI" id="CHEBI:58130"/>
    </cofactor>
</comment>
<evidence type="ECO:0000256" key="11">
    <source>
        <dbReference type="ARBA" id="ARBA00047635"/>
    </source>
</evidence>
<evidence type="ECO:0000256" key="8">
    <source>
        <dbReference type="ARBA" id="ARBA00038940"/>
    </source>
</evidence>
<dbReference type="GO" id="GO:0008033">
    <property type="term" value="P:tRNA processing"/>
    <property type="evidence" value="ECO:0007669"/>
    <property type="project" value="UniProtKB-KW"/>
</dbReference>
<evidence type="ECO:0000313" key="13">
    <source>
        <dbReference type="EMBL" id="CAG8479934.1"/>
    </source>
</evidence>
<organism evidence="13 14">
    <name type="scientific">Funneliformis mosseae</name>
    <name type="common">Endomycorrhizal fungus</name>
    <name type="synonym">Glomus mosseae</name>
    <dbReference type="NCBI Taxonomy" id="27381"/>
    <lineage>
        <taxon>Eukaryota</taxon>
        <taxon>Fungi</taxon>
        <taxon>Fungi incertae sedis</taxon>
        <taxon>Mucoromycota</taxon>
        <taxon>Glomeromycotina</taxon>
        <taxon>Glomeromycetes</taxon>
        <taxon>Glomerales</taxon>
        <taxon>Glomeraceae</taxon>
        <taxon>Funneliformis</taxon>
    </lineage>
</organism>
<dbReference type="PANTHER" id="PTHR46516:SF1">
    <property type="entry name" value="TRNA-SPECIFIC ADENOSINE DEAMINASE 1"/>
    <property type="match status" value="1"/>
</dbReference>
<dbReference type="GO" id="GO:0046872">
    <property type="term" value="F:metal ion binding"/>
    <property type="evidence" value="ECO:0007669"/>
    <property type="project" value="UniProtKB-KW"/>
</dbReference>
<name>A0A9N8WCN7_FUNMO</name>
<comment type="similarity">
    <text evidence="7">Belongs to the ADAT1 family.</text>
</comment>
<proteinExistence type="inferred from homology"/>
<dbReference type="EC" id="3.5.4.34" evidence="8"/>
<protein>
    <recommendedName>
        <fullName evidence="9">tRNA-specific adenosine deaminase 1</fullName>
        <ecNumber evidence="8">3.5.4.34</ecNumber>
    </recommendedName>
    <alternativeName>
        <fullName evidence="10">tRNA-specific adenosine-37 deaminase</fullName>
    </alternativeName>
</protein>
<dbReference type="AlphaFoldDB" id="A0A9N8WCN7"/>
<dbReference type="PANTHER" id="PTHR46516">
    <property type="entry name" value="TRNA-SPECIFIC ADENOSINE DEAMINASE 1"/>
    <property type="match status" value="1"/>
</dbReference>
<dbReference type="Proteomes" id="UP000789375">
    <property type="component" value="Unassembled WGS sequence"/>
</dbReference>
<dbReference type="SMART" id="SM00552">
    <property type="entry name" value="ADEAMc"/>
    <property type="match status" value="1"/>
</dbReference>
<keyword evidence="3" id="KW-0378">Hydrolase</keyword>
<comment type="caution">
    <text evidence="13">The sequence shown here is derived from an EMBL/GenBank/DDBJ whole genome shotgun (WGS) entry which is preliminary data.</text>
</comment>
<keyword evidence="4" id="KW-0862">Zinc</keyword>
<keyword evidence="14" id="KW-1185">Reference proteome</keyword>
<keyword evidence="2" id="KW-0479">Metal-binding</keyword>
<comment type="function">
    <text evidence="6">Specifically deaminates adenosine-37 to inosine in tRNA-Ala.</text>
</comment>
<evidence type="ECO:0000256" key="2">
    <source>
        <dbReference type="ARBA" id="ARBA00022723"/>
    </source>
</evidence>
<dbReference type="InterPro" id="IPR002466">
    <property type="entry name" value="A_deamin"/>
</dbReference>
<gene>
    <name evidence="13" type="ORF">FMOSSE_LOCUS2966</name>
</gene>
<evidence type="ECO:0000256" key="4">
    <source>
        <dbReference type="ARBA" id="ARBA00022833"/>
    </source>
</evidence>
<accession>A0A9N8WCN7</accession>
<evidence type="ECO:0000256" key="6">
    <source>
        <dbReference type="ARBA" id="ARBA00037784"/>
    </source>
</evidence>
<evidence type="ECO:0000256" key="9">
    <source>
        <dbReference type="ARBA" id="ARBA00040502"/>
    </source>
</evidence>
<evidence type="ECO:0000256" key="1">
    <source>
        <dbReference type="ARBA" id="ARBA00022694"/>
    </source>
</evidence>
<reference evidence="13" key="1">
    <citation type="submission" date="2021-06" db="EMBL/GenBank/DDBJ databases">
        <authorList>
            <person name="Kallberg Y."/>
            <person name="Tangrot J."/>
            <person name="Rosling A."/>
        </authorList>
    </citation>
    <scope>NUCLEOTIDE SEQUENCE</scope>
    <source>
        <strain evidence="13">87-6 pot B 2015</strain>
    </source>
</reference>
<evidence type="ECO:0000256" key="3">
    <source>
        <dbReference type="ARBA" id="ARBA00022801"/>
    </source>
</evidence>
<sequence length="401" mass="45015">MASFSNSKIISEISLTCQRAYKSLSKNNSDKPIGIQHKFEWTILVGIIACHITDTGEHDLTCISLGSGLKCLPQSKLSKLGDLVHDSHAEVLAKRGFVKFIVKELELALTSESRYFQINEHFNNETENQDQIGNKPFLLKDDKLSFHMYISQAPCGDASTTSLASNQSLEDAELYMNSYNHLSQPIPQNYDREINKNLNTHDKVYVEKGREGFRKGRIDYDSLGVLRTKPGRVDSEPTLSMSCSDKIAQWNVVGLQSALLSELISPIYLSSIVVGDMFSQESLSRALCERIEGLNDLPHEYSLHKPIISKSSEPFERSKFCLSSRFPNENLVSSSTALVWYKGARSPEILVSGRKQGAIKSKKTGEYSHKTRCSVAKLCLFQSLDSLLRQIPRNLVPFNLR</sequence>
<dbReference type="EMBL" id="CAJVPP010000408">
    <property type="protein sequence ID" value="CAG8479934.1"/>
    <property type="molecule type" value="Genomic_DNA"/>
</dbReference>
<evidence type="ECO:0000259" key="12">
    <source>
        <dbReference type="PROSITE" id="PS50141"/>
    </source>
</evidence>
<evidence type="ECO:0000256" key="10">
    <source>
        <dbReference type="ARBA" id="ARBA00041760"/>
    </source>
</evidence>
<dbReference type="GO" id="GO:0003723">
    <property type="term" value="F:RNA binding"/>
    <property type="evidence" value="ECO:0007669"/>
    <property type="project" value="InterPro"/>
</dbReference>
<evidence type="ECO:0000313" key="14">
    <source>
        <dbReference type="Proteomes" id="UP000789375"/>
    </source>
</evidence>
<keyword evidence="1" id="KW-0819">tRNA processing</keyword>
<dbReference type="GO" id="GO:0043829">
    <property type="term" value="F:tRNA-specific adenosine-37 deaminase activity"/>
    <property type="evidence" value="ECO:0007669"/>
    <property type="project" value="UniProtKB-EC"/>
</dbReference>
<dbReference type="PROSITE" id="PS50141">
    <property type="entry name" value="A_DEAMIN_EDITASE"/>
    <property type="match status" value="1"/>
</dbReference>